<reference evidence="2" key="1">
    <citation type="journal article" date="2015" name="Genome Announc.">
        <title>Draft genome sequence of Talaromyces cellulolyticus strain Y-94, a source of lignocellulosic biomass-degrading enzymes.</title>
        <authorList>
            <person name="Fujii T."/>
            <person name="Koike H."/>
            <person name="Sawayama S."/>
            <person name="Yano S."/>
            <person name="Inoue H."/>
        </authorList>
    </citation>
    <scope>NUCLEOTIDE SEQUENCE [LARGE SCALE GENOMIC DNA]</scope>
    <source>
        <strain evidence="2">Y-94</strain>
    </source>
</reference>
<dbReference type="Proteomes" id="UP000053095">
    <property type="component" value="Unassembled WGS sequence"/>
</dbReference>
<keyword evidence="2" id="KW-1185">Reference proteome</keyword>
<accession>A0A698XLF2</accession>
<dbReference type="EMBL" id="DF933809">
    <property type="protein sequence ID" value="GAM33777.1"/>
    <property type="molecule type" value="Genomic_DNA"/>
</dbReference>
<dbReference type="AlphaFoldDB" id="A0A698XLF2"/>
<proteinExistence type="predicted"/>
<organism evidence="1 2">
    <name type="scientific">Talaromyces pinophilus</name>
    <name type="common">Penicillium pinophilum</name>
    <dbReference type="NCBI Taxonomy" id="128442"/>
    <lineage>
        <taxon>Eukaryota</taxon>
        <taxon>Fungi</taxon>
        <taxon>Dikarya</taxon>
        <taxon>Ascomycota</taxon>
        <taxon>Pezizomycotina</taxon>
        <taxon>Eurotiomycetes</taxon>
        <taxon>Eurotiomycetidae</taxon>
        <taxon>Eurotiales</taxon>
        <taxon>Trichocomaceae</taxon>
        <taxon>Talaromyces</taxon>
        <taxon>Talaromyces sect. Talaromyces</taxon>
    </lineage>
</organism>
<evidence type="ECO:0000313" key="2">
    <source>
        <dbReference type="Proteomes" id="UP000053095"/>
    </source>
</evidence>
<name>A0A698XLF2_TALPI</name>
<evidence type="ECO:0000313" key="1">
    <source>
        <dbReference type="EMBL" id="GAM33777.1"/>
    </source>
</evidence>
<sequence>MTTTFQIVTSVSLQCRPIWDVLSPILDSSDANVTFGGSRDDTYDIATYVPVLDPLLAAVLYTLVLTPSAIEEAARQATLARIEQFILVHQNGSRHRHVAIVFLNSDTAFQGASRRCTIDAFVALQALLFDSPLIIDVPITILSEPDELLKSLKEHYYAVQRNINRPPDTTLMSTSLQAPSNSTLYLLEQIVAQGSDQLACQQNVNILSDFFPSLRALSAASRTVEMRRLIAEYLGERLAKHIESFWNEEKIHG</sequence>
<gene>
    <name evidence="1" type="ORF">TCE0_013f00924</name>
</gene>
<protein>
    <submittedName>
        <fullName evidence="1">Uncharacterized protein</fullName>
    </submittedName>
</protein>